<keyword evidence="1" id="KW-0812">Transmembrane</keyword>
<keyword evidence="1" id="KW-0472">Membrane</keyword>
<dbReference type="RefSeq" id="WP_132619645.1">
    <property type="nucleotide sequence ID" value="NZ_SMKV01000003.1"/>
</dbReference>
<reference evidence="2 3" key="1">
    <citation type="submission" date="2019-03" db="EMBL/GenBank/DDBJ databases">
        <title>Draft genome sequences of novel Actinobacteria.</title>
        <authorList>
            <person name="Sahin N."/>
            <person name="Ay H."/>
            <person name="Saygin H."/>
        </authorList>
    </citation>
    <scope>NUCLEOTIDE SEQUENCE [LARGE SCALE GENOMIC DNA]</scope>
    <source>
        <strain evidence="2 3">16K404</strain>
    </source>
</reference>
<gene>
    <name evidence="2" type="ORF">E1161_04025</name>
</gene>
<name>A0A4R4UUZ4_9PSEU</name>
<evidence type="ECO:0000313" key="2">
    <source>
        <dbReference type="EMBL" id="TDC95940.1"/>
    </source>
</evidence>
<sequence>MSAPGTSGRTAAVVFAVLATLAALPIAAFTAFIGIWSSAVPCHPGGHGGCTPSGIATAVSVLVLLAGPALLWFRVRRPGSTGTAVVVGLVGLVAGPLVALVLMTFVLDLFG</sequence>
<keyword evidence="3" id="KW-1185">Reference proteome</keyword>
<organism evidence="2 3">
    <name type="scientific">Saccharopolyspora aridisoli</name>
    <dbReference type="NCBI Taxonomy" id="2530385"/>
    <lineage>
        <taxon>Bacteria</taxon>
        <taxon>Bacillati</taxon>
        <taxon>Actinomycetota</taxon>
        <taxon>Actinomycetes</taxon>
        <taxon>Pseudonocardiales</taxon>
        <taxon>Pseudonocardiaceae</taxon>
        <taxon>Saccharopolyspora</taxon>
    </lineage>
</organism>
<proteinExistence type="predicted"/>
<feature type="transmembrane region" description="Helical" evidence="1">
    <location>
        <begin position="85"/>
        <end position="107"/>
    </location>
</feature>
<dbReference type="AlphaFoldDB" id="A0A4R4UUZ4"/>
<accession>A0A4R4UUZ4</accession>
<evidence type="ECO:0000256" key="1">
    <source>
        <dbReference type="SAM" id="Phobius"/>
    </source>
</evidence>
<dbReference type="Proteomes" id="UP000294744">
    <property type="component" value="Unassembled WGS sequence"/>
</dbReference>
<keyword evidence="1" id="KW-1133">Transmembrane helix</keyword>
<feature type="transmembrane region" description="Helical" evidence="1">
    <location>
        <begin position="12"/>
        <end position="35"/>
    </location>
</feature>
<feature type="transmembrane region" description="Helical" evidence="1">
    <location>
        <begin position="55"/>
        <end position="73"/>
    </location>
</feature>
<protein>
    <submittedName>
        <fullName evidence="2">Uncharacterized protein</fullName>
    </submittedName>
</protein>
<evidence type="ECO:0000313" key="3">
    <source>
        <dbReference type="Proteomes" id="UP000294744"/>
    </source>
</evidence>
<dbReference type="EMBL" id="SMKV01000003">
    <property type="protein sequence ID" value="TDC95940.1"/>
    <property type="molecule type" value="Genomic_DNA"/>
</dbReference>
<comment type="caution">
    <text evidence="2">The sequence shown here is derived from an EMBL/GenBank/DDBJ whole genome shotgun (WGS) entry which is preliminary data.</text>
</comment>